<dbReference type="PANTHER" id="PTHR32308:SF0">
    <property type="entry name" value="HPCH_HPAI ALDOLASE_CITRATE LYASE DOMAIN-CONTAINING PROTEIN"/>
    <property type="match status" value="1"/>
</dbReference>
<evidence type="ECO:0000313" key="5">
    <source>
        <dbReference type="EMBL" id="CUV65531.1"/>
    </source>
</evidence>
<dbReference type="AlphaFoldDB" id="A0A0S4XMJ9"/>
<protein>
    <submittedName>
        <fullName evidence="5">Citrate lyase beta chain</fullName>
        <ecNumber evidence="5">4.1.3.6</ecNumber>
    </submittedName>
</protein>
<name>A0A0S4XMJ9_9BACT</name>
<keyword evidence="5" id="KW-0456">Lyase</keyword>
<proteinExistence type="predicted"/>
<dbReference type="InterPro" id="IPR005000">
    <property type="entry name" value="Aldolase/citrate-lyase_domain"/>
</dbReference>
<feature type="domain" description="HpcH/HpaI aldolase/citrate lyase" evidence="4">
    <location>
        <begin position="47"/>
        <end position="244"/>
    </location>
</feature>
<accession>A0A0S4XMJ9</accession>
<evidence type="ECO:0000256" key="3">
    <source>
        <dbReference type="ARBA" id="ARBA00022842"/>
    </source>
</evidence>
<dbReference type="GO" id="GO:0006107">
    <property type="term" value="P:oxaloacetate metabolic process"/>
    <property type="evidence" value="ECO:0007669"/>
    <property type="project" value="TreeGrafter"/>
</dbReference>
<comment type="cofactor">
    <cofactor evidence="1">
        <name>Mg(2+)</name>
        <dbReference type="ChEBI" id="CHEBI:18420"/>
    </cofactor>
</comment>
<dbReference type="SUPFAM" id="SSF51621">
    <property type="entry name" value="Phosphoenolpyruvate/pyruvate domain"/>
    <property type="match status" value="1"/>
</dbReference>
<dbReference type="EMBL" id="FAXN01000038">
    <property type="protein sequence ID" value="CUV65531.1"/>
    <property type="molecule type" value="Genomic_DNA"/>
</dbReference>
<evidence type="ECO:0000259" key="4">
    <source>
        <dbReference type="Pfam" id="PF03328"/>
    </source>
</evidence>
<dbReference type="InterPro" id="IPR015813">
    <property type="entry name" value="Pyrv/PenolPyrv_kinase-like_dom"/>
</dbReference>
<sequence length="307" mass="35315">MIFDNIEQFENLTPSQIQKHFGTFKKELTKLVKHRSNMMLNPLNLKHLNSLDESIADVVTLNLEDAIAPARKKEALYNIALFLSNLKKSTSFIVIRTNPFCEGGKEEIEFLNDFGFDAIRLPKVTSPKELEVALKILNFEKDLHFSLETKEAFGCIKEFKIDNRITTANIGILDLLASLKLPQSILQRANPTIDYILTKFLIECKTVDIHPVSFMYQDYNNTDEFRKWCEYEKSFGFTSKACMGPKQAIIANEIFDTTKAEIQRAKYIKEIFEAHSSKGINGFMDDKYGFIDEPIYRDALNILQLLD</sequence>
<dbReference type="EC" id="4.1.3.6" evidence="5"/>
<keyword evidence="3" id="KW-0460">Magnesium</keyword>
<dbReference type="GO" id="GO:0008815">
    <property type="term" value="F:citrate (pro-3S)-lyase activity"/>
    <property type="evidence" value="ECO:0007669"/>
    <property type="project" value="UniProtKB-EC"/>
</dbReference>
<dbReference type="Pfam" id="PF03328">
    <property type="entry name" value="HpcH_HpaI"/>
    <property type="match status" value="1"/>
</dbReference>
<organism evidence="5">
    <name type="scientific">Sulfurovum sp. enrichment culture clone C5</name>
    <dbReference type="NCBI Taxonomy" id="497650"/>
    <lineage>
        <taxon>Bacteria</taxon>
        <taxon>Pseudomonadati</taxon>
        <taxon>Campylobacterota</taxon>
        <taxon>Epsilonproteobacteria</taxon>
        <taxon>Campylobacterales</taxon>
        <taxon>Sulfurovaceae</taxon>
        <taxon>Sulfurovum</taxon>
        <taxon>environmental samples</taxon>
    </lineage>
</organism>
<dbReference type="Gene3D" id="3.20.20.60">
    <property type="entry name" value="Phosphoenolpyruvate-binding domains"/>
    <property type="match status" value="1"/>
</dbReference>
<dbReference type="InterPro" id="IPR040442">
    <property type="entry name" value="Pyrv_kinase-like_dom_sf"/>
</dbReference>
<dbReference type="GO" id="GO:0000287">
    <property type="term" value="F:magnesium ion binding"/>
    <property type="evidence" value="ECO:0007669"/>
    <property type="project" value="TreeGrafter"/>
</dbReference>
<evidence type="ECO:0000256" key="2">
    <source>
        <dbReference type="ARBA" id="ARBA00022723"/>
    </source>
</evidence>
<reference evidence="5" key="1">
    <citation type="submission" date="2015-11" db="EMBL/GenBank/DDBJ databases">
        <authorList>
            <person name="Zhang Y."/>
            <person name="Guo Z."/>
        </authorList>
    </citation>
    <scope>NUCLEOTIDE SEQUENCE</scope>
    <source>
        <strain evidence="5">BN30871</strain>
    </source>
</reference>
<gene>
    <name evidence="5" type="primary">citE</name>
    <name evidence="5" type="ORF">BN3087_380047</name>
</gene>
<keyword evidence="2" id="KW-0479">Metal-binding</keyword>
<evidence type="ECO:0000256" key="1">
    <source>
        <dbReference type="ARBA" id="ARBA00001946"/>
    </source>
</evidence>
<dbReference type="PANTHER" id="PTHR32308">
    <property type="entry name" value="LYASE BETA SUBUNIT, PUTATIVE (AFU_ORTHOLOGUE AFUA_4G13030)-RELATED"/>
    <property type="match status" value="1"/>
</dbReference>